<sequence length="727" mass="83871">MKHLKYPGNVPQASRSDNSESCTQAVCLNGSGGGKNATQIKRNKQDKLKLVTWNIRTLQDSKSQNKSNITPRRTAIIARELNRYNVDIAALQETHLKENGQIEEVGEGYTFIWSGCKPEEDNYYGVAICVKTRLIRNGTISHQTCINDRIMSIRINGKRSSTTLICCYAPTLPSNLNIKEKFYEELRNTIRTLPNNQKLVIAGDFNARVGKNNTVWRNVLGNYGIGKENENGLLLLQLCSENKLTIVNTLFKQKSKYKTTWQHPRSKMWHILDYFLISNNMKSDILRCKVMRGANCDTDHQMLKMEMTCNKPKFHNPKSKNPKYNSELLNEEAVKNQFQEEMRKEMNLLDTVSDDPNVTWMGIKQVYTKAAKNSLPKKEKQQEDWFNENKTSIEEILKTKQGAYEQYINRPNETNKSKYKEARSNCQKLIRDIKDKWWIERTKQMQLFIDKNDTYNLYRSIHAITGAPIRPLNTIQSKTGEIIHDKTEKLNRWTEYFEDLYNQHNPINLHAQITDFSNSPTLKDDCPTKNEIEKALTQLKNKKSPGVDTITAEMLKAGEHLTVDMFAHLFNQIWTSQTVPQDYRDAEIVAIHKKGDRSKCDNYRGISLLSISGKLLSRVIYNRLTVLAEEVLSDTQCGFRQNKSTTDMVFSIRQLIEKTLEQNSKLCIAFIDFTKAFDSVNRESLFKTLEYLKCPPTILAVLKSMHENTKATVKMENEQGTAFEVKT</sequence>
<dbReference type="PANTHER" id="PTHR19446">
    <property type="entry name" value="REVERSE TRANSCRIPTASES"/>
    <property type="match status" value="1"/>
</dbReference>
<dbReference type="EMBL" id="HBUF01110933">
    <property type="protein sequence ID" value="CAG6640211.1"/>
    <property type="molecule type" value="Transcribed_RNA"/>
</dbReference>
<dbReference type="InterPro" id="IPR036691">
    <property type="entry name" value="Endo/exonu/phosph_ase_sf"/>
</dbReference>
<dbReference type="GO" id="GO:0003824">
    <property type="term" value="F:catalytic activity"/>
    <property type="evidence" value="ECO:0007669"/>
    <property type="project" value="InterPro"/>
</dbReference>
<dbReference type="PROSITE" id="PS50878">
    <property type="entry name" value="RT_POL"/>
    <property type="match status" value="1"/>
</dbReference>
<dbReference type="AlphaFoldDB" id="A0A8D8QZC9"/>
<proteinExistence type="predicted"/>
<dbReference type="SUPFAM" id="SSF56219">
    <property type="entry name" value="DNase I-like"/>
    <property type="match status" value="1"/>
</dbReference>
<dbReference type="Gene3D" id="3.60.10.10">
    <property type="entry name" value="Endonuclease/exonuclease/phosphatase"/>
    <property type="match status" value="1"/>
</dbReference>
<dbReference type="CDD" id="cd01650">
    <property type="entry name" value="RT_nLTR_like"/>
    <property type="match status" value="1"/>
</dbReference>
<organism evidence="2">
    <name type="scientific">Cacopsylla melanoneura</name>
    <dbReference type="NCBI Taxonomy" id="428564"/>
    <lineage>
        <taxon>Eukaryota</taxon>
        <taxon>Metazoa</taxon>
        <taxon>Ecdysozoa</taxon>
        <taxon>Arthropoda</taxon>
        <taxon>Hexapoda</taxon>
        <taxon>Insecta</taxon>
        <taxon>Pterygota</taxon>
        <taxon>Neoptera</taxon>
        <taxon>Paraneoptera</taxon>
        <taxon>Hemiptera</taxon>
        <taxon>Sternorrhyncha</taxon>
        <taxon>Psylloidea</taxon>
        <taxon>Psyllidae</taxon>
        <taxon>Psyllinae</taxon>
        <taxon>Cacopsylla</taxon>
    </lineage>
</organism>
<dbReference type="Pfam" id="PF03372">
    <property type="entry name" value="Exo_endo_phos"/>
    <property type="match status" value="1"/>
</dbReference>
<dbReference type="InterPro" id="IPR005135">
    <property type="entry name" value="Endo/exonuclease/phosphatase"/>
</dbReference>
<protein>
    <submittedName>
        <fullName evidence="2">Craniofacial development protein 2</fullName>
    </submittedName>
</protein>
<dbReference type="InterPro" id="IPR000477">
    <property type="entry name" value="RT_dom"/>
</dbReference>
<dbReference type="CDD" id="cd09076">
    <property type="entry name" value="L1-EN"/>
    <property type="match status" value="1"/>
</dbReference>
<feature type="domain" description="Reverse transcriptase" evidence="1">
    <location>
        <begin position="572"/>
        <end position="727"/>
    </location>
</feature>
<evidence type="ECO:0000313" key="2">
    <source>
        <dbReference type="EMBL" id="CAG6640211.1"/>
    </source>
</evidence>
<accession>A0A8D8QZC9</accession>
<reference evidence="2" key="1">
    <citation type="submission" date="2021-05" db="EMBL/GenBank/DDBJ databases">
        <authorList>
            <person name="Alioto T."/>
            <person name="Alioto T."/>
            <person name="Gomez Garrido J."/>
        </authorList>
    </citation>
    <scope>NUCLEOTIDE SEQUENCE</scope>
</reference>
<evidence type="ECO:0000259" key="1">
    <source>
        <dbReference type="PROSITE" id="PS50878"/>
    </source>
</evidence>
<dbReference type="Pfam" id="PF00078">
    <property type="entry name" value="RVT_1"/>
    <property type="match status" value="1"/>
</dbReference>
<name>A0A8D8QZC9_9HEMI</name>